<dbReference type="NCBIfam" id="TIGR00614">
    <property type="entry name" value="recQ_fam"/>
    <property type="match status" value="1"/>
</dbReference>
<evidence type="ECO:0000256" key="2">
    <source>
        <dbReference type="ARBA" id="ARBA00022723"/>
    </source>
</evidence>
<dbReference type="GO" id="GO:0016787">
    <property type="term" value="F:hydrolase activity"/>
    <property type="evidence" value="ECO:0007669"/>
    <property type="project" value="UniProtKB-KW"/>
</dbReference>
<evidence type="ECO:0000256" key="12">
    <source>
        <dbReference type="ARBA" id="ARBA00044550"/>
    </source>
</evidence>
<gene>
    <name evidence="15" type="ORF">FHX42_002750</name>
</gene>
<keyword evidence="6" id="KW-0067">ATP-binding</keyword>
<dbReference type="PROSITE" id="PS51194">
    <property type="entry name" value="HELICASE_CTER"/>
    <property type="match status" value="1"/>
</dbReference>
<evidence type="ECO:0000313" key="15">
    <source>
        <dbReference type="EMBL" id="MBA8825399.1"/>
    </source>
</evidence>
<evidence type="ECO:0000256" key="3">
    <source>
        <dbReference type="ARBA" id="ARBA00022741"/>
    </source>
</evidence>
<comment type="similarity">
    <text evidence="1">Belongs to the helicase family. RecQ subfamily.</text>
</comment>
<comment type="caution">
    <text evidence="15">The sequence shown here is derived from an EMBL/GenBank/DDBJ whole genome shotgun (WGS) entry which is preliminary data.</text>
</comment>
<evidence type="ECO:0000313" key="16">
    <source>
        <dbReference type="Proteomes" id="UP000569329"/>
    </source>
</evidence>
<dbReference type="InterPro" id="IPR004589">
    <property type="entry name" value="DNA_helicase_ATP-dep_RecQ"/>
</dbReference>
<dbReference type="InterPro" id="IPR036388">
    <property type="entry name" value="WH-like_DNA-bd_sf"/>
</dbReference>
<dbReference type="EMBL" id="JACGWZ010000003">
    <property type="protein sequence ID" value="MBA8825399.1"/>
    <property type="molecule type" value="Genomic_DNA"/>
</dbReference>
<keyword evidence="7" id="KW-0238">DNA-binding</keyword>
<dbReference type="GO" id="GO:0009378">
    <property type="term" value="F:four-way junction helicase activity"/>
    <property type="evidence" value="ECO:0007669"/>
    <property type="project" value="TreeGrafter"/>
</dbReference>
<dbReference type="SUPFAM" id="SSF52540">
    <property type="entry name" value="P-loop containing nucleoside triphosphate hydrolases"/>
    <property type="match status" value="1"/>
</dbReference>
<evidence type="ECO:0000256" key="9">
    <source>
        <dbReference type="ARBA" id="ARBA00034617"/>
    </source>
</evidence>
<accession>A0A839DXD4</accession>
<dbReference type="GO" id="GO:0005737">
    <property type="term" value="C:cytoplasm"/>
    <property type="evidence" value="ECO:0007669"/>
    <property type="project" value="TreeGrafter"/>
</dbReference>
<dbReference type="Pfam" id="PF00271">
    <property type="entry name" value="Helicase_C"/>
    <property type="match status" value="1"/>
</dbReference>
<keyword evidence="4 15" id="KW-0378">Hydrolase</keyword>
<keyword evidence="5 15" id="KW-0347">Helicase</keyword>
<dbReference type="PROSITE" id="PS51192">
    <property type="entry name" value="HELICASE_ATP_BIND_1"/>
    <property type="match status" value="1"/>
</dbReference>
<dbReference type="GO" id="GO:0005524">
    <property type="term" value="F:ATP binding"/>
    <property type="evidence" value="ECO:0007669"/>
    <property type="project" value="UniProtKB-KW"/>
</dbReference>
<dbReference type="InterPro" id="IPR014001">
    <property type="entry name" value="Helicase_ATP-bd"/>
</dbReference>
<dbReference type="InterPro" id="IPR001650">
    <property type="entry name" value="Helicase_C-like"/>
</dbReference>
<dbReference type="Pfam" id="PF00270">
    <property type="entry name" value="DEAD"/>
    <property type="match status" value="1"/>
</dbReference>
<dbReference type="CDD" id="cd06223">
    <property type="entry name" value="PRTases_typeI"/>
    <property type="match status" value="1"/>
</dbReference>
<dbReference type="InterPro" id="IPR029057">
    <property type="entry name" value="PRTase-like"/>
</dbReference>
<dbReference type="Proteomes" id="UP000569329">
    <property type="component" value="Unassembled WGS sequence"/>
</dbReference>
<feature type="domain" description="Helicase ATP-binding" evidence="13">
    <location>
        <begin position="33"/>
        <end position="208"/>
    </location>
</feature>
<sequence>MDEQSLRELAEQHLRALAGPEAALREDQWSAIRALVLERHRALVVQRTGWGKSAVYFVATALLRELGEGPTVIVSPLLSLMRNQVQAAASAGVHAATINSSNTEEWSSIEEQVAVGEVDVLLVSPERLNNPDFRDTVLPELTHAAGLLVVDEAHCISDWGHDFRPDYRRLRTLLTELPEGVPVLATTATANDRVVQDVSEQLGVGGHGGSAETLVLRGTLDRESLRLGVVRLPSSQSRLAWLAEQLAELPGSGIIYTLTVAATEEVSGFLRQRGYEVASYSGRTDATERGQAEDDLLANRVKALVATSALGMGFDKPDLGFVVHLGAPSSPISYYQQIGRAGRGVQRAEVLLLPGQEDSDIWSYFASLAFPPEPTVRAVLDTLTRAGGPLSTAALEPRVELGRGRLEMVLKVLDVDGAVRRVKGGWESTGEPWSYDAERYERVAAERRSEQQAMLDYIDTPHCRMDFLRRQLDDPYTEPCGRCDNCTGTAHSSEVGRQALQLAEEHLNQPGVEIAPRKRWPTGMDALGVPVSGTVREVEQAAPGRAVGRLTDIGWGNRLRELLAPSAPDQELPDDLYQACIRVLASWEWSQRPVGVISIGSRTRPRLVGNLATRIASVGRLPLLGEVVTNPNTAPRRGTNSAQRVAALWQQFRIPDDLELSSLEGPVLLMDDYVDTGWTLTHVSRLLRHAGAPAVLPFTLATTS</sequence>
<dbReference type="GO" id="GO:0030894">
    <property type="term" value="C:replisome"/>
    <property type="evidence" value="ECO:0007669"/>
    <property type="project" value="TreeGrafter"/>
</dbReference>
<name>A0A839DXD4_9PSEU</name>
<proteinExistence type="inferred from homology"/>
<evidence type="ECO:0000256" key="11">
    <source>
        <dbReference type="ARBA" id="ARBA00044535"/>
    </source>
</evidence>
<dbReference type="InterPro" id="IPR027417">
    <property type="entry name" value="P-loop_NTPase"/>
</dbReference>
<evidence type="ECO:0000256" key="6">
    <source>
        <dbReference type="ARBA" id="ARBA00022840"/>
    </source>
</evidence>
<dbReference type="GO" id="GO:0006310">
    <property type="term" value="P:DNA recombination"/>
    <property type="evidence" value="ECO:0007669"/>
    <property type="project" value="InterPro"/>
</dbReference>
<evidence type="ECO:0000256" key="4">
    <source>
        <dbReference type="ARBA" id="ARBA00022801"/>
    </source>
</evidence>
<dbReference type="GO" id="GO:0003677">
    <property type="term" value="F:DNA binding"/>
    <property type="evidence" value="ECO:0007669"/>
    <property type="project" value="UniProtKB-KW"/>
</dbReference>
<protein>
    <recommendedName>
        <fullName evidence="11">ATP-dependent DNA helicase RecQ</fullName>
        <ecNumber evidence="10">5.6.2.4</ecNumber>
    </recommendedName>
    <alternativeName>
        <fullName evidence="12">DNA 3'-5' helicase RecQ</fullName>
    </alternativeName>
</protein>
<dbReference type="Gene3D" id="3.40.50.300">
    <property type="entry name" value="P-loop containing nucleotide triphosphate hydrolases"/>
    <property type="match status" value="2"/>
</dbReference>
<dbReference type="InterPro" id="IPR000836">
    <property type="entry name" value="PRTase_dom"/>
</dbReference>
<evidence type="ECO:0000259" key="14">
    <source>
        <dbReference type="PROSITE" id="PS51194"/>
    </source>
</evidence>
<evidence type="ECO:0000256" key="7">
    <source>
        <dbReference type="ARBA" id="ARBA00023125"/>
    </source>
</evidence>
<dbReference type="SMART" id="SM00490">
    <property type="entry name" value="HELICc"/>
    <property type="match status" value="1"/>
</dbReference>
<dbReference type="EC" id="5.6.2.4" evidence="10"/>
<keyword evidence="8" id="KW-0413">Isomerase</keyword>
<dbReference type="SMART" id="SM00487">
    <property type="entry name" value="DEXDc"/>
    <property type="match status" value="1"/>
</dbReference>
<dbReference type="AlphaFoldDB" id="A0A839DXD4"/>
<evidence type="ECO:0000256" key="1">
    <source>
        <dbReference type="ARBA" id="ARBA00005446"/>
    </source>
</evidence>
<dbReference type="GO" id="GO:0043590">
    <property type="term" value="C:bacterial nucleoid"/>
    <property type="evidence" value="ECO:0007669"/>
    <property type="project" value="TreeGrafter"/>
</dbReference>
<dbReference type="InterPro" id="IPR032284">
    <property type="entry name" value="RecQ_Zn-bd"/>
</dbReference>
<dbReference type="PANTHER" id="PTHR13710:SF105">
    <property type="entry name" value="ATP-DEPENDENT DNA HELICASE Q1"/>
    <property type="match status" value="1"/>
</dbReference>
<dbReference type="GO" id="GO:0046872">
    <property type="term" value="F:metal ion binding"/>
    <property type="evidence" value="ECO:0007669"/>
    <property type="project" value="UniProtKB-KW"/>
</dbReference>
<dbReference type="GO" id="GO:0043138">
    <property type="term" value="F:3'-5' DNA helicase activity"/>
    <property type="evidence" value="ECO:0007669"/>
    <property type="project" value="UniProtKB-EC"/>
</dbReference>
<keyword evidence="2" id="KW-0479">Metal-binding</keyword>
<dbReference type="InterPro" id="IPR011545">
    <property type="entry name" value="DEAD/DEAH_box_helicase_dom"/>
</dbReference>
<keyword evidence="16" id="KW-1185">Reference proteome</keyword>
<dbReference type="GO" id="GO:0006281">
    <property type="term" value="P:DNA repair"/>
    <property type="evidence" value="ECO:0007669"/>
    <property type="project" value="TreeGrafter"/>
</dbReference>
<dbReference type="PANTHER" id="PTHR13710">
    <property type="entry name" value="DNA HELICASE RECQ FAMILY MEMBER"/>
    <property type="match status" value="1"/>
</dbReference>
<organism evidence="15 16">
    <name type="scientific">Halosaccharopolyspora lacisalsi</name>
    <dbReference type="NCBI Taxonomy" id="1000566"/>
    <lineage>
        <taxon>Bacteria</taxon>
        <taxon>Bacillati</taxon>
        <taxon>Actinomycetota</taxon>
        <taxon>Actinomycetes</taxon>
        <taxon>Pseudonocardiales</taxon>
        <taxon>Pseudonocardiaceae</taxon>
        <taxon>Halosaccharopolyspora</taxon>
    </lineage>
</organism>
<dbReference type="RefSeq" id="WP_182544587.1">
    <property type="nucleotide sequence ID" value="NZ_JACGWZ010000003.1"/>
</dbReference>
<dbReference type="Pfam" id="PF16124">
    <property type="entry name" value="RecQ_Zn_bind"/>
    <property type="match status" value="1"/>
</dbReference>
<reference evidence="15 16" key="1">
    <citation type="submission" date="2020-07" db="EMBL/GenBank/DDBJ databases">
        <title>Sequencing the genomes of 1000 actinobacteria strains.</title>
        <authorList>
            <person name="Klenk H.-P."/>
        </authorList>
    </citation>
    <scope>NUCLEOTIDE SEQUENCE [LARGE SCALE GENOMIC DNA]</scope>
    <source>
        <strain evidence="15 16">DSM 45975</strain>
    </source>
</reference>
<comment type="catalytic activity">
    <reaction evidence="9">
        <text>Couples ATP hydrolysis with the unwinding of duplex DNA by translocating in the 3'-5' direction.</text>
        <dbReference type="EC" id="5.6.2.4"/>
    </reaction>
</comment>
<evidence type="ECO:0000256" key="10">
    <source>
        <dbReference type="ARBA" id="ARBA00034808"/>
    </source>
</evidence>
<dbReference type="Gene3D" id="1.10.10.10">
    <property type="entry name" value="Winged helix-like DNA-binding domain superfamily/Winged helix DNA-binding domain"/>
    <property type="match status" value="1"/>
</dbReference>
<evidence type="ECO:0000256" key="8">
    <source>
        <dbReference type="ARBA" id="ARBA00023235"/>
    </source>
</evidence>
<evidence type="ECO:0000259" key="13">
    <source>
        <dbReference type="PROSITE" id="PS51192"/>
    </source>
</evidence>
<evidence type="ECO:0000256" key="5">
    <source>
        <dbReference type="ARBA" id="ARBA00022806"/>
    </source>
</evidence>
<dbReference type="SUPFAM" id="SSF53271">
    <property type="entry name" value="PRTase-like"/>
    <property type="match status" value="1"/>
</dbReference>
<feature type="domain" description="Helicase C-terminal" evidence="14">
    <location>
        <begin position="238"/>
        <end position="391"/>
    </location>
</feature>
<keyword evidence="3" id="KW-0547">Nucleotide-binding</keyword>